<accession>A0A1F2PI32</accession>
<comment type="caution">
    <text evidence="1">The sequence shown here is derived from an EMBL/GenBank/DDBJ whole genome shotgun (WGS) entry which is preliminary data.</text>
</comment>
<reference evidence="1 2" key="1">
    <citation type="submission" date="2015-09" db="EMBL/GenBank/DDBJ databases">
        <title>Genome sequence of Acetobacterium wieringae DSM 1911.</title>
        <authorList>
            <person name="Poehlein A."/>
            <person name="Bengelsdorf F.R."/>
            <person name="Schiel-Bengelsdorf B."/>
            <person name="Duerre P."/>
            <person name="Daniel R."/>
        </authorList>
    </citation>
    <scope>NUCLEOTIDE SEQUENCE [LARGE SCALE GENOMIC DNA]</scope>
    <source>
        <strain evidence="1 2">DSM 1911</strain>
    </source>
</reference>
<evidence type="ECO:0000313" key="1">
    <source>
        <dbReference type="EMBL" id="OFV70987.1"/>
    </source>
</evidence>
<gene>
    <name evidence="1" type="ORF">ACWI_15730</name>
</gene>
<dbReference type="AlphaFoldDB" id="A0A1F2PI32"/>
<dbReference type="EMBL" id="LKEU01000027">
    <property type="protein sequence ID" value="OFV70987.1"/>
    <property type="molecule type" value="Genomic_DNA"/>
</dbReference>
<evidence type="ECO:0000313" key="2">
    <source>
        <dbReference type="Proteomes" id="UP000176244"/>
    </source>
</evidence>
<proteinExistence type="predicted"/>
<sequence>MMQWSRPSVAIFMPNRGALNNDNRLQVTRGLTPHLVYDKIKTTKYEDNGAVPTGAAWGKPVQIRHGPAAVRGRFF</sequence>
<organism evidence="1 2">
    <name type="scientific">Acetobacterium wieringae</name>
    <dbReference type="NCBI Taxonomy" id="52694"/>
    <lineage>
        <taxon>Bacteria</taxon>
        <taxon>Bacillati</taxon>
        <taxon>Bacillota</taxon>
        <taxon>Clostridia</taxon>
        <taxon>Eubacteriales</taxon>
        <taxon>Eubacteriaceae</taxon>
        <taxon>Acetobacterium</taxon>
    </lineage>
</organism>
<protein>
    <submittedName>
        <fullName evidence="1">Uncharacterized protein</fullName>
    </submittedName>
</protein>
<dbReference type="STRING" id="52694.ACWI_15730"/>
<name>A0A1F2PI32_9FIRM</name>
<dbReference type="Proteomes" id="UP000176244">
    <property type="component" value="Unassembled WGS sequence"/>
</dbReference>